<gene>
    <name evidence="2" type="ORF">MW046_09010</name>
</gene>
<dbReference type="GeneID" id="71928183"/>
<evidence type="ECO:0000256" key="1">
    <source>
        <dbReference type="SAM" id="MobiDB-lite"/>
    </source>
</evidence>
<feature type="compositionally biased region" description="Basic and acidic residues" evidence="1">
    <location>
        <begin position="12"/>
        <end position="32"/>
    </location>
</feature>
<dbReference type="KEGG" id="haad:MW046_09010"/>
<feature type="region of interest" description="Disordered" evidence="1">
    <location>
        <begin position="1"/>
        <end position="91"/>
    </location>
</feature>
<dbReference type="AlphaFoldDB" id="A0A8U0A238"/>
<dbReference type="Proteomes" id="UP000831768">
    <property type="component" value="Chromosome"/>
</dbReference>
<feature type="compositionally biased region" description="Basic and acidic residues" evidence="1">
    <location>
        <begin position="81"/>
        <end position="91"/>
    </location>
</feature>
<proteinExistence type="predicted"/>
<name>A0A8U0A238_9EURY</name>
<sequence>MSRNRRKGRAHHLTEDELDRRLPQADGHEIVRRPIFIKNSPMDDTLEEPPPTSETQLRPGTGGRAVGTSNEHRNTTVKAGTDADSRRNPSV</sequence>
<reference evidence="2" key="1">
    <citation type="submission" date="2022-04" db="EMBL/GenBank/DDBJ databases">
        <title>Halocatena sp. nov., isolated from a salt lake.</title>
        <authorList>
            <person name="Cui H.-L."/>
        </authorList>
    </citation>
    <scope>NUCLEOTIDE SEQUENCE</scope>
    <source>
        <strain evidence="2">AD-1</strain>
    </source>
</reference>
<evidence type="ECO:0000313" key="2">
    <source>
        <dbReference type="EMBL" id="UPM42103.1"/>
    </source>
</evidence>
<dbReference type="EMBL" id="CP096019">
    <property type="protein sequence ID" value="UPM42103.1"/>
    <property type="molecule type" value="Genomic_DNA"/>
</dbReference>
<keyword evidence="3" id="KW-1185">Reference proteome</keyword>
<organism evidence="2 3">
    <name type="scientific">Halocatena salina</name>
    <dbReference type="NCBI Taxonomy" id="2934340"/>
    <lineage>
        <taxon>Archaea</taxon>
        <taxon>Methanobacteriati</taxon>
        <taxon>Methanobacteriota</taxon>
        <taxon>Stenosarchaea group</taxon>
        <taxon>Halobacteria</taxon>
        <taxon>Halobacteriales</taxon>
        <taxon>Natronomonadaceae</taxon>
        <taxon>Halocatena</taxon>
    </lineage>
</organism>
<dbReference type="RefSeq" id="WP_247992781.1">
    <property type="nucleotide sequence ID" value="NZ_CP096019.1"/>
</dbReference>
<feature type="compositionally biased region" description="Basic residues" evidence="1">
    <location>
        <begin position="1"/>
        <end position="11"/>
    </location>
</feature>
<protein>
    <submittedName>
        <fullName evidence="2">Uncharacterized protein</fullName>
    </submittedName>
</protein>
<accession>A0A8U0A238</accession>
<evidence type="ECO:0000313" key="3">
    <source>
        <dbReference type="Proteomes" id="UP000831768"/>
    </source>
</evidence>